<keyword evidence="9" id="KW-1185">Reference proteome</keyword>
<dbReference type="InterPro" id="IPR036603">
    <property type="entry name" value="RBP11-like"/>
</dbReference>
<dbReference type="InterPro" id="IPR011262">
    <property type="entry name" value="DNA-dir_RNA_pol_insert"/>
</dbReference>
<evidence type="ECO:0000256" key="2">
    <source>
        <dbReference type="ARBA" id="ARBA00022083"/>
    </source>
</evidence>
<evidence type="ECO:0000256" key="1">
    <source>
        <dbReference type="ARBA" id="ARBA00004123"/>
    </source>
</evidence>
<dbReference type="PANTHER" id="PTHR11800">
    <property type="entry name" value="DNA-DIRECTED RNA POLYMERASE"/>
    <property type="match status" value="1"/>
</dbReference>
<dbReference type="SMART" id="SM00662">
    <property type="entry name" value="RPOLD"/>
    <property type="match status" value="1"/>
</dbReference>
<dbReference type="OrthoDB" id="270173at2759"/>
<name>A0A9Q1HID8_HOLLE</name>
<dbReference type="InterPro" id="IPR036643">
    <property type="entry name" value="RNApol_insert_sf"/>
</dbReference>
<dbReference type="GO" id="GO:0005736">
    <property type="term" value="C:RNA polymerase I complex"/>
    <property type="evidence" value="ECO:0007669"/>
    <property type="project" value="TreeGrafter"/>
</dbReference>
<dbReference type="GO" id="GO:0005666">
    <property type="term" value="C:RNA polymerase III complex"/>
    <property type="evidence" value="ECO:0007669"/>
    <property type="project" value="TreeGrafter"/>
</dbReference>
<dbReference type="FunFam" id="3.30.1360.10:FF:000005">
    <property type="entry name" value="Dna-directed rna polymerases i and iii subunit"/>
    <property type="match status" value="1"/>
</dbReference>
<comment type="subcellular location">
    <subcellularLocation>
        <location evidence="1">Nucleus</location>
    </subcellularLocation>
</comment>
<comment type="similarity">
    <text evidence="6">Belongs to the archaeal Rpo3/eukaryotic RPB3 RNA polymerase subunit family.</text>
</comment>
<dbReference type="GO" id="GO:0006351">
    <property type="term" value="P:DNA-templated transcription"/>
    <property type="evidence" value="ECO:0007669"/>
    <property type="project" value="InterPro"/>
</dbReference>
<protein>
    <recommendedName>
        <fullName evidence="2">DNA-directed RNA polymerases I and III subunit RPAC1</fullName>
    </recommendedName>
</protein>
<dbReference type="GO" id="GO:0003899">
    <property type="term" value="F:DNA-directed RNA polymerase activity"/>
    <property type="evidence" value="ECO:0007669"/>
    <property type="project" value="InterPro"/>
</dbReference>
<dbReference type="Gene3D" id="3.30.1360.10">
    <property type="entry name" value="RNA polymerase, RBP11-like subunit"/>
    <property type="match status" value="1"/>
</dbReference>
<dbReference type="Pfam" id="PF01000">
    <property type="entry name" value="RNA_pol_A_bac"/>
    <property type="match status" value="1"/>
</dbReference>
<organism evidence="8 9">
    <name type="scientific">Holothuria leucospilota</name>
    <name type="common">Black long sea cucumber</name>
    <name type="synonym">Mertensiothuria leucospilota</name>
    <dbReference type="NCBI Taxonomy" id="206669"/>
    <lineage>
        <taxon>Eukaryota</taxon>
        <taxon>Metazoa</taxon>
        <taxon>Echinodermata</taxon>
        <taxon>Eleutherozoa</taxon>
        <taxon>Echinozoa</taxon>
        <taxon>Holothuroidea</taxon>
        <taxon>Aspidochirotacea</taxon>
        <taxon>Aspidochirotida</taxon>
        <taxon>Holothuriidae</taxon>
        <taxon>Holothuria</taxon>
    </lineage>
</organism>
<dbReference type="CDD" id="cd07032">
    <property type="entry name" value="RNAP_I_II_AC40"/>
    <property type="match status" value="1"/>
</dbReference>
<accession>A0A9Q1HID8</accession>
<proteinExistence type="inferred from homology"/>
<dbReference type="GO" id="GO:0046983">
    <property type="term" value="F:protein dimerization activity"/>
    <property type="evidence" value="ECO:0007669"/>
    <property type="project" value="InterPro"/>
</dbReference>
<keyword evidence="5" id="KW-0539">Nucleus</keyword>
<comment type="caution">
    <text evidence="8">The sequence shown here is derived from an EMBL/GenBank/DDBJ whole genome shotgun (WGS) entry which is preliminary data.</text>
</comment>
<dbReference type="Pfam" id="PF01193">
    <property type="entry name" value="RNA_pol_L"/>
    <property type="match status" value="1"/>
</dbReference>
<dbReference type="InterPro" id="IPR033901">
    <property type="entry name" value="RNAPI/III_AC40"/>
</dbReference>
<reference evidence="8" key="1">
    <citation type="submission" date="2021-10" db="EMBL/GenBank/DDBJ databases">
        <title>Tropical sea cucumber genome reveals ecological adaptation and Cuvierian tubules defense mechanism.</title>
        <authorList>
            <person name="Chen T."/>
        </authorList>
    </citation>
    <scope>NUCLEOTIDE SEQUENCE</scope>
    <source>
        <strain evidence="8">Nanhai2018</strain>
        <tissue evidence="8">Muscle</tissue>
    </source>
</reference>
<evidence type="ECO:0000313" key="9">
    <source>
        <dbReference type="Proteomes" id="UP001152320"/>
    </source>
</evidence>
<dbReference type="SUPFAM" id="SSF55257">
    <property type="entry name" value="RBP11-like subunits of RNA polymerase"/>
    <property type="match status" value="1"/>
</dbReference>
<dbReference type="AlphaFoldDB" id="A0A9Q1HID8"/>
<dbReference type="InterPro" id="IPR022842">
    <property type="entry name" value="RNAP_Rpo3/Rpb3/RPAC1"/>
</dbReference>
<dbReference type="Gene3D" id="2.170.120.12">
    <property type="entry name" value="DNA-directed RNA polymerase, insert domain"/>
    <property type="match status" value="1"/>
</dbReference>
<dbReference type="InterPro" id="IPR011263">
    <property type="entry name" value="DNA-dir_RNA_pol_RpoA/D/Rpb3"/>
</dbReference>
<evidence type="ECO:0000256" key="6">
    <source>
        <dbReference type="ARBA" id="ARBA00025804"/>
    </source>
</evidence>
<dbReference type="FunFam" id="2.170.120.12:FF:000003">
    <property type="entry name" value="Dna-directed rna polymerases i and iii subunit"/>
    <property type="match status" value="1"/>
</dbReference>
<keyword evidence="4" id="KW-0804">Transcription</keyword>
<dbReference type="EMBL" id="JAIZAY010000003">
    <property type="protein sequence ID" value="KAJ8046036.1"/>
    <property type="molecule type" value="Genomic_DNA"/>
</dbReference>
<feature type="domain" description="DNA-directed RNA polymerase RpoA/D/Rpb3-type" evidence="7">
    <location>
        <begin position="59"/>
        <end position="339"/>
    </location>
</feature>
<evidence type="ECO:0000313" key="8">
    <source>
        <dbReference type="EMBL" id="KAJ8046036.1"/>
    </source>
</evidence>
<evidence type="ECO:0000259" key="7">
    <source>
        <dbReference type="SMART" id="SM00662"/>
    </source>
</evidence>
<gene>
    <name evidence="8" type="ORF">HOLleu_09190</name>
</gene>
<dbReference type="InterPro" id="IPR050518">
    <property type="entry name" value="Rpo3/RPB3_RNA_Pol_subunit"/>
</dbReference>
<dbReference type="PANTHER" id="PTHR11800:SF13">
    <property type="entry name" value="DNA-DIRECTED RNA POLYMERASES I AND III SUBUNIT RPAC1"/>
    <property type="match status" value="1"/>
</dbReference>
<sequence length="346" mass="39455">MTMSTTEEMRSYVTLNEYDVDHVHSTDFPGSYHGYDDSWDFNRFRRNFWIEVTKLDDMEMEFDMVGIDAALANAFRRILLAEVPTMAADKIFIHNNTSIIQSEVLAHRLGLVPIKVDPRMFEFRQEGDEEGTDMDTVEFELKVKCTKNPNVTADLPDPYEIYKNAKVTTKQLKWIPRGNQAALHHNNPIRPVDGDILIAKLRPGQAIDLRMHCVKGLGKDHAKFSPVATASYRLLPKITLKQPVVGEQAERLARCFTPGVIGLKEDEDGNKVAYVDNARKDASSREVFRHEDLKDAVDMKKVRDHFIFSVESTGALPPNVLMCEAVKILKEKCRTFLVELDNLTKK</sequence>
<keyword evidence="3 8" id="KW-0240">DNA-directed RNA polymerase</keyword>
<evidence type="ECO:0000256" key="4">
    <source>
        <dbReference type="ARBA" id="ARBA00023163"/>
    </source>
</evidence>
<dbReference type="HAMAP" id="MF_00320">
    <property type="entry name" value="RNApol_arch_Rpo3"/>
    <property type="match status" value="1"/>
</dbReference>
<dbReference type="Proteomes" id="UP001152320">
    <property type="component" value="Chromosome 3"/>
</dbReference>
<dbReference type="SUPFAM" id="SSF56553">
    <property type="entry name" value="Insert subdomain of RNA polymerase alpha subunit"/>
    <property type="match status" value="1"/>
</dbReference>
<evidence type="ECO:0000256" key="3">
    <source>
        <dbReference type="ARBA" id="ARBA00022478"/>
    </source>
</evidence>
<evidence type="ECO:0000256" key="5">
    <source>
        <dbReference type="ARBA" id="ARBA00023242"/>
    </source>
</evidence>